<feature type="coiled-coil region" evidence="1">
    <location>
        <begin position="212"/>
        <end position="267"/>
    </location>
</feature>
<comment type="caution">
    <text evidence="2">The sequence shown here is derived from an EMBL/GenBank/DDBJ whole genome shotgun (WGS) entry which is preliminary data.</text>
</comment>
<keyword evidence="3" id="KW-1185">Reference proteome</keyword>
<feature type="non-terminal residue" evidence="2">
    <location>
        <position position="282"/>
    </location>
</feature>
<proteinExistence type="predicted"/>
<name>A0A9N9IGB4_9GLOM</name>
<dbReference type="EMBL" id="CAJVPS010032777">
    <property type="protein sequence ID" value="CAG8735890.1"/>
    <property type="molecule type" value="Genomic_DNA"/>
</dbReference>
<evidence type="ECO:0000313" key="3">
    <source>
        <dbReference type="Proteomes" id="UP000789508"/>
    </source>
</evidence>
<feature type="non-terminal residue" evidence="2">
    <location>
        <position position="1"/>
    </location>
</feature>
<evidence type="ECO:0000313" key="2">
    <source>
        <dbReference type="EMBL" id="CAG8735890.1"/>
    </source>
</evidence>
<dbReference type="Proteomes" id="UP000789508">
    <property type="component" value="Unassembled WGS sequence"/>
</dbReference>
<sequence>KEINYVVDWHITHYKKIEYQTASHDEYGDIFNDSIKIILNEDLTEEPVNSENLAKEMKNVQENINEADIATYTMDLDYKPPVELNNLCFECQYPYNEKDLIENICNECYKESTLPCVICQNETLRIKLKRNICEKCFEQEIMINTMINITPKCNHCKNETPANLLQNGKCNMCRNIQEKDEIQEIPPEEFKPKEAKQKEEEFNFEKIKRTEIEQIKENIINLQRLVNEQAKHIRILKQAIEIHQLMFNELNQENINLKRKFEEFEEKDYLSKLRNITLIDQQ</sequence>
<gene>
    <name evidence="2" type="ORF">ALEPTO_LOCUS12787</name>
</gene>
<protein>
    <submittedName>
        <fullName evidence="2">2548_t:CDS:1</fullName>
    </submittedName>
</protein>
<accession>A0A9N9IGB4</accession>
<organism evidence="2 3">
    <name type="scientific">Ambispora leptoticha</name>
    <dbReference type="NCBI Taxonomy" id="144679"/>
    <lineage>
        <taxon>Eukaryota</taxon>
        <taxon>Fungi</taxon>
        <taxon>Fungi incertae sedis</taxon>
        <taxon>Mucoromycota</taxon>
        <taxon>Glomeromycotina</taxon>
        <taxon>Glomeromycetes</taxon>
        <taxon>Archaeosporales</taxon>
        <taxon>Ambisporaceae</taxon>
        <taxon>Ambispora</taxon>
    </lineage>
</organism>
<reference evidence="2" key="1">
    <citation type="submission" date="2021-06" db="EMBL/GenBank/DDBJ databases">
        <authorList>
            <person name="Kallberg Y."/>
            <person name="Tangrot J."/>
            <person name="Rosling A."/>
        </authorList>
    </citation>
    <scope>NUCLEOTIDE SEQUENCE</scope>
    <source>
        <strain evidence="2">FL130A</strain>
    </source>
</reference>
<dbReference type="AlphaFoldDB" id="A0A9N9IGB4"/>
<evidence type="ECO:0000256" key="1">
    <source>
        <dbReference type="SAM" id="Coils"/>
    </source>
</evidence>
<keyword evidence="1" id="KW-0175">Coiled coil</keyword>